<keyword evidence="7" id="KW-0239">DNA-directed DNA polymerase</keyword>
<evidence type="ECO:0000259" key="11">
    <source>
        <dbReference type="SMART" id="SM00475"/>
    </source>
</evidence>
<dbReference type="Gene3D" id="3.30.70.370">
    <property type="match status" value="1"/>
</dbReference>
<dbReference type="Gene3D" id="3.40.50.1010">
    <property type="entry name" value="5'-nuclease"/>
    <property type="match status" value="1"/>
</dbReference>
<dbReference type="FunFam" id="1.20.1060.10:FF:000001">
    <property type="entry name" value="DNA polymerase I"/>
    <property type="match status" value="1"/>
</dbReference>
<evidence type="ECO:0000256" key="3">
    <source>
        <dbReference type="ARBA" id="ARBA00022679"/>
    </source>
</evidence>
<comment type="similarity">
    <text evidence="1">Belongs to the DNA polymerase type-A family.</text>
</comment>
<dbReference type="Pfam" id="PF01367">
    <property type="entry name" value="5_3_exonuc"/>
    <property type="match status" value="1"/>
</dbReference>
<evidence type="ECO:0000256" key="5">
    <source>
        <dbReference type="ARBA" id="ARBA00022705"/>
    </source>
</evidence>
<dbReference type="PROSITE" id="PS00447">
    <property type="entry name" value="DNA_POLYMERASE_A"/>
    <property type="match status" value="1"/>
</dbReference>
<dbReference type="SMART" id="SM00482">
    <property type="entry name" value="POLAc"/>
    <property type="match status" value="1"/>
</dbReference>
<dbReference type="SMART" id="SM00475">
    <property type="entry name" value="53EXOc"/>
    <property type="match status" value="1"/>
</dbReference>
<dbReference type="GO" id="GO:0006302">
    <property type="term" value="P:double-strand break repair"/>
    <property type="evidence" value="ECO:0007669"/>
    <property type="project" value="TreeGrafter"/>
</dbReference>
<keyword evidence="6" id="KW-0227">DNA damage</keyword>
<dbReference type="InterPro" id="IPR036279">
    <property type="entry name" value="5-3_exonuclease_C_sf"/>
</dbReference>
<keyword evidence="4" id="KW-0548">Nucleotidyltransferase</keyword>
<evidence type="ECO:0000256" key="2">
    <source>
        <dbReference type="ARBA" id="ARBA00012417"/>
    </source>
</evidence>
<gene>
    <name evidence="13" type="ORF">A3D67_02360</name>
</gene>
<dbReference type="CDD" id="cd09859">
    <property type="entry name" value="PIN_53EXO"/>
    <property type="match status" value="1"/>
</dbReference>
<evidence type="ECO:0000313" key="14">
    <source>
        <dbReference type="Proteomes" id="UP000178099"/>
    </source>
</evidence>
<comment type="caution">
    <text evidence="13">The sequence shown here is derived from an EMBL/GenBank/DDBJ whole genome shotgun (WGS) entry which is preliminary data.</text>
</comment>
<dbReference type="Gene3D" id="1.10.150.20">
    <property type="entry name" value="5' to 3' exonuclease, C-terminal subdomain"/>
    <property type="match status" value="2"/>
</dbReference>
<feature type="domain" description="DNA-directed DNA polymerase family A palm" evidence="12">
    <location>
        <begin position="549"/>
        <end position="757"/>
    </location>
</feature>
<evidence type="ECO:0000256" key="9">
    <source>
        <dbReference type="ARBA" id="ARBA00023204"/>
    </source>
</evidence>
<dbReference type="InterPro" id="IPR019760">
    <property type="entry name" value="DNA-dir_DNA_pol_A_CS"/>
</dbReference>
<dbReference type="InterPro" id="IPR002298">
    <property type="entry name" value="DNA_polymerase_A"/>
</dbReference>
<dbReference type="SUPFAM" id="SSF88723">
    <property type="entry name" value="PIN domain-like"/>
    <property type="match status" value="1"/>
</dbReference>
<dbReference type="PRINTS" id="PR00868">
    <property type="entry name" value="DNAPOLI"/>
</dbReference>
<sequence>MPTKDKKQKKRLVLIDAHAVLHRAYHALPEFTSRTGEPTGALYGLSAMLIKLLADLAPDYVIACFDMAGPTFRHEAYEQYKAQRPKADDALVRQMNRARDVFRAFGIPVYEKAGFEADDVIGTIVHETRKEWRGGALQVTIASGDMDTLQLVSGTDVTVYTLKKGISDTIEYDEKAVVARFGFLPRLVADYKGLRGDPSDNIVGVRGIGEKTATLLIQTCGDIEAIYKKLKKNPDEFIEKGFKKRIVEILKENEEEALFSKTLATIRTDAPIAFALPKETWKKEFSLETVRTLFRELDFRTLGARAETLVRQNDETGNTPSQKGKLPLEEKEGIETAHETVLAAWVLDSNNTALTREELLEFTRKDTVAEAHEHILALLKKQGVLSVYTDIELPLVPILRAAEARGITVDTTYLKTLSVTLHSELDTRSQTIWKLAGKEFNINSPQQLGAILFETLGLTKKGIKKTAGGVLSTRESELKKLEDAHPIIPELLRYRELQKLLSTYIDTLPTLVDVASRVHTTFLQTGTTTGRLSSENPNLQNIPVKGEYGREIRRAFVAREGSVLAAFDYSQIELRVLAVLSKDVRLLDTFKKGGDIHSAVASRVFGVPESEVTKDMRRKAKAINFGIIYGMGVTSLQKSLGGTREEAQIFYDNYFAQFPEVTRFLNETKRIAAVKGYTETLFGRRRYVEGLRSSIPYIRAAAERMATNAPIQGTAADIIKIAMHTVDTMLKKEGLAETVHLLLQVHDELIYEMEKEASARAIPLIKKEMEGAIAAEIPFDVTAKTGANWGEV</sequence>
<evidence type="ECO:0000256" key="7">
    <source>
        <dbReference type="ARBA" id="ARBA00022932"/>
    </source>
</evidence>
<reference evidence="13 14" key="1">
    <citation type="journal article" date="2016" name="Nat. Commun.">
        <title>Thousands of microbial genomes shed light on interconnected biogeochemical processes in an aquifer system.</title>
        <authorList>
            <person name="Anantharaman K."/>
            <person name="Brown C.T."/>
            <person name="Hug L.A."/>
            <person name="Sharon I."/>
            <person name="Castelle C.J."/>
            <person name="Probst A.J."/>
            <person name="Thomas B.C."/>
            <person name="Singh A."/>
            <person name="Wilkins M.J."/>
            <person name="Karaoz U."/>
            <person name="Brodie E.L."/>
            <person name="Williams K.H."/>
            <person name="Hubbard S.S."/>
            <person name="Banfield J.F."/>
        </authorList>
    </citation>
    <scope>NUCLEOTIDE SEQUENCE [LARGE SCALE GENOMIC DNA]</scope>
</reference>
<dbReference type="AlphaFoldDB" id="A0A1G2DED3"/>
<dbReference type="InterPro" id="IPR002421">
    <property type="entry name" value="5-3_exonuclease"/>
</dbReference>
<comment type="catalytic activity">
    <reaction evidence="10">
        <text>DNA(n) + a 2'-deoxyribonucleoside 5'-triphosphate = DNA(n+1) + diphosphate</text>
        <dbReference type="Rhea" id="RHEA:22508"/>
        <dbReference type="Rhea" id="RHEA-COMP:17339"/>
        <dbReference type="Rhea" id="RHEA-COMP:17340"/>
        <dbReference type="ChEBI" id="CHEBI:33019"/>
        <dbReference type="ChEBI" id="CHEBI:61560"/>
        <dbReference type="ChEBI" id="CHEBI:173112"/>
        <dbReference type="EC" id="2.7.7.7"/>
    </reaction>
</comment>
<keyword evidence="3" id="KW-0808">Transferase</keyword>
<dbReference type="InterPro" id="IPR043502">
    <property type="entry name" value="DNA/RNA_pol_sf"/>
</dbReference>
<dbReference type="PANTHER" id="PTHR10133">
    <property type="entry name" value="DNA POLYMERASE I"/>
    <property type="match status" value="1"/>
</dbReference>
<keyword evidence="8" id="KW-0238">DNA-binding</keyword>
<dbReference type="InterPro" id="IPR008918">
    <property type="entry name" value="HhH2"/>
</dbReference>
<dbReference type="CDD" id="cd08637">
    <property type="entry name" value="DNA_pol_A_pol_I_C"/>
    <property type="match status" value="1"/>
</dbReference>
<dbReference type="GO" id="GO:0003677">
    <property type="term" value="F:DNA binding"/>
    <property type="evidence" value="ECO:0007669"/>
    <property type="project" value="UniProtKB-KW"/>
</dbReference>
<evidence type="ECO:0000259" key="12">
    <source>
        <dbReference type="SMART" id="SM00482"/>
    </source>
</evidence>
<evidence type="ECO:0000256" key="1">
    <source>
        <dbReference type="ARBA" id="ARBA00007705"/>
    </source>
</evidence>
<dbReference type="Pfam" id="PF00476">
    <property type="entry name" value="DNA_pol_A"/>
    <property type="match status" value="1"/>
</dbReference>
<accession>A0A1G2DED3</accession>
<dbReference type="FunFam" id="1.10.150.20:FF:000003">
    <property type="entry name" value="DNA polymerase I"/>
    <property type="match status" value="1"/>
</dbReference>
<dbReference type="Proteomes" id="UP000178099">
    <property type="component" value="Unassembled WGS sequence"/>
</dbReference>
<dbReference type="InterPro" id="IPR020046">
    <property type="entry name" value="5-3_exonucl_a-hlix_arch_N"/>
</dbReference>
<evidence type="ECO:0000256" key="6">
    <source>
        <dbReference type="ARBA" id="ARBA00022763"/>
    </source>
</evidence>
<dbReference type="Pfam" id="PF02739">
    <property type="entry name" value="5_3_exonuc_N"/>
    <property type="match status" value="1"/>
</dbReference>
<evidence type="ECO:0000256" key="10">
    <source>
        <dbReference type="ARBA" id="ARBA00049244"/>
    </source>
</evidence>
<keyword evidence="5" id="KW-0235">DNA replication</keyword>
<dbReference type="PANTHER" id="PTHR10133:SF27">
    <property type="entry name" value="DNA POLYMERASE NU"/>
    <property type="match status" value="1"/>
</dbReference>
<dbReference type="GO" id="GO:0008409">
    <property type="term" value="F:5'-3' exonuclease activity"/>
    <property type="evidence" value="ECO:0007669"/>
    <property type="project" value="InterPro"/>
</dbReference>
<protein>
    <recommendedName>
        <fullName evidence="2">DNA-directed DNA polymerase</fullName>
        <ecNumber evidence="2">2.7.7.7</ecNumber>
    </recommendedName>
</protein>
<dbReference type="InterPro" id="IPR029060">
    <property type="entry name" value="PIN-like_dom_sf"/>
</dbReference>
<dbReference type="Gene3D" id="1.20.1060.10">
    <property type="entry name" value="Taq DNA Polymerase, Chain T, domain 4"/>
    <property type="match status" value="1"/>
</dbReference>
<feature type="domain" description="5'-3' exonuclease" evidence="11">
    <location>
        <begin position="10"/>
        <end position="282"/>
    </location>
</feature>
<dbReference type="GO" id="GO:0003887">
    <property type="term" value="F:DNA-directed DNA polymerase activity"/>
    <property type="evidence" value="ECO:0007669"/>
    <property type="project" value="UniProtKB-KW"/>
</dbReference>
<dbReference type="InterPro" id="IPR001098">
    <property type="entry name" value="DNA-dir_DNA_pol_A_palm_dom"/>
</dbReference>
<dbReference type="SMART" id="SM00279">
    <property type="entry name" value="HhH2"/>
    <property type="match status" value="1"/>
</dbReference>
<dbReference type="SUPFAM" id="SSF56672">
    <property type="entry name" value="DNA/RNA polymerases"/>
    <property type="match status" value="1"/>
</dbReference>
<proteinExistence type="inferred from homology"/>
<dbReference type="EC" id="2.7.7.7" evidence="2"/>
<dbReference type="SUPFAM" id="SSF47807">
    <property type="entry name" value="5' to 3' exonuclease, C-terminal subdomain"/>
    <property type="match status" value="1"/>
</dbReference>
<name>A0A1G2DED3_9BACT</name>
<organism evidence="13 14">
    <name type="scientific">Candidatus Lloydbacteria bacterium RIFCSPHIGHO2_02_FULL_51_22</name>
    <dbReference type="NCBI Taxonomy" id="1798663"/>
    <lineage>
        <taxon>Bacteria</taxon>
        <taxon>Candidatus Lloydiibacteriota</taxon>
    </lineage>
</organism>
<keyword evidence="9" id="KW-0234">DNA repair</keyword>
<dbReference type="GO" id="GO:0006261">
    <property type="term" value="P:DNA-templated DNA replication"/>
    <property type="evidence" value="ECO:0007669"/>
    <property type="project" value="InterPro"/>
</dbReference>
<dbReference type="EMBL" id="MHLN01000012">
    <property type="protein sequence ID" value="OGZ12007.1"/>
    <property type="molecule type" value="Genomic_DNA"/>
</dbReference>
<evidence type="ECO:0000256" key="4">
    <source>
        <dbReference type="ARBA" id="ARBA00022695"/>
    </source>
</evidence>
<dbReference type="InterPro" id="IPR020045">
    <property type="entry name" value="DNA_polI_H3TH"/>
</dbReference>
<evidence type="ECO:0000256" key="8">
    <source>
        <dbReference type="ARBA" id="ARBA00023125"/>
    </source>
</evidence>
<evidence type="ECO:0000313" key="13">
    <source>
        <dbReference type="EMBL" id="OGZ12007.1"/>
    </source>
</evidence>
<dbReference type="FunFam" id="1.10.150.20:FF:000002">
    <property type="entry name" value="DNA polymerase I"/>
    <property type="match status" value="1"/>
</dbReference>
<dbReference type="CDD" id="cd09898">
    <property type="entry name" value="H3TH_53EXO"/>
    <property type="match status" value="1"/>
</dbReference>